<dbReference type="STRING" id="5601.A0A0D2FQC2"/>
<feature type="region of interest" description="Disordered" evidence="1">
    <location>
        <begin position="97"/>
        <end position="131"/>
    </location>
</feature>
<dbReference type="Proteomes" id="UP000054266">
    <property type="component" value="Unassembled WGS sequence"/>
</dbReference>
<protein>
    <submittedName>
        <fullName evidence="2">Uncharacterized protein</fullName>
    </submittedName>
</protein>
<keyword evidence="3" id="KW-1185">Reference proteome</keyword>
<gene>
    <name evidence="2" type="ORF">PV04_04692</name>
</gene>
<evidence type="ECO:0000313" key="2">
    <source>
        <dbReference type="EMBL" id="KIW68770.1"/>
    </source>
</evidence>
<organism evidence="2 3">
    <name type="scientific">Phialophora macrospora</name>
    <dbReference type="NCBI Taxonomy" id="1851006"/>
    <lineage>
        <taxon>Eukaryota</taxon>
        <taxon>Fungi</taxon>
        <taxon>Dikarya</taxon>
        <taxon>Ascomycota</taxon>
        <taxon>Pezizomycotina</taxon>
        <taxon>Eurotiomycetes</taxon>
        <taxon>Chaetothyriomycetidae</taxon>
        <taxon>Chaetothyriales</taxon>
        <taxon>Herpotrichiellaceae</taxon>
        <taxon>Phialophora</taxon>
    </lineage>
</organism>
<evidence type="ECO:0000313" key="3">
    <source>
        <dbReference type="Proteomes" id="UP000054266"/>
    </source>
</evidence>
<dbReference type="AlphaFoldDB" id="A0A0D2FQC2"/>
<name>A0A0D2FQC2_9EURO</name>
<evidence type="ECO:0000256" key="1">
    <source>
        <dbReference type="SAM" id="MobiDB-lite"/>
    </source>
</evidence>
<reference evidence="2 3" key="1">
    <citation type="submission" date="2015-01" db="EMBL/GenBank/DDBJ databases">
        <title>The Genome Sequence of Capronia semiimmersa CBS27337.</title>
        <authorList>
            <consortium name="The Broad Institute Genomics Platform"/>
            <person name="Cuomo C."/>
            <person name="de Hoog S."/>
            <person name="Gorbushina A."/>
            <person name="Stielow B."/>
            <person name="Teixiera M."/>
            <person name="Abouelleil A."/>
            <person name="Chapman S.B."/>
            <person name="Priest M."/>
            <person name="Young S.K."/>
            <person name="Wortman J."/>
            <person name="Nusbaum C."/>
            <person name="Birren B."/>
        </authorList>
    </citation>
    <scope>NUCLEOTIDE SEQUENCE [LARGE SCALE GENOMIC DNA]</scope>
    <source>
        <strain evidence="2 3">CBS 27337</strain>
    </source>
</reference>
<dbReference type="EMBL" id="KN846958">
    <property type="protein sequence ID" value="KIW68770.1"/>
    <property type="molecule type" value="Genomic_DNA"/>
</dbReference>
<dbReference type="HOGENOM" id="CLU_645567_0_0_1"/>
<accession>A0A0D2FQC2</accession>
<sequence length="425" mass="46993">MRVRDGIFAALFGYVSFFGRIQSAGKNQRIGIAPDNAITTENDIIDPGIMDEYYYLPPGYEPYGPTPSVIPSSKQLASMDSAQVDPEYEKLYNSFTTSCEPSAPTPSAMESQDKFTSIDSTQPDPQCEESHCDIPPTCELYGPAPPVIHDPLTPVDSVLLDPKDQGVYNDILPGCEPYGPTPPATQDLLSPVDSALFDPEDQDVNSGDALGIETIRTPLPEVVVQDPLPPVSNTALDPALLVDDAALEAHHSQLAELAANLEYAREVVGRHEAKVKAQLEKLWDDNADFRRRGLRGGKARKNRKDHGAYVRFEETAALGAEFHKHRLDVEKLDYEGRNRQAGLAALSEMFEETHDWILQQREICEDMIRCTNLAKNEILSPMVLNNVSNMSAIVFGEPEENRAAKLADIKAMVAAFFEEYDQNLI</sequence>
<feature type="compositionally biased region" description="Polar residues" evidence="1">
    <location>
        <begin position="108"/>
        <end position="124"/>
    </location>
</feature>
<proteinExistence type="predicted"/>